<accession>A0A6G9GVC0</accession>
<evidence type="ECO:0000256" key="3">
    <source>
        <dbReference type="RuleBase" id="RU000363"/>
    </source>
</evidence>
<name>A0A6G9GVC0_9ACTN</name>
<dbReference type="SUPFAM" id="SSF51735">
    <property type="entry name" value="NAD(P)-binding Rossmann-fold domains"/>
    <property type="match status" value="1"/>
</dbReference>
<dbReference type="EMBL" id="CP050177">
    <property type="protein sequence ID" value="QIQ01877.1"/>
    <property type="molecule type" value="Genomic_DNA"/>
</dbReference>
<dbReference type="CDD" id="cd05374">
    <property type="entry name" value="17beta-HSD-like_SDR_c"/>
    <property type="match status" value="1"/>
</dbReference>
<dbReference type="KEGG" id="slia:HA039_05860"/>
<evidence type="ECO:0000259" key="4">
    <source>
        <dbReference type="SMART" id="SM00822"/>
    </source>
</evidence>
<comment type="similarity">
    <text evidence="1 3">Belongs to the short-chain dehydrogenases/reductases (SDR) family.</text>
</comment>
<evidence type="ECO:0000313" key="6">
    <source>
        <dbReference type="Proteomes" id="UP000501179"/>
    </source>
</evidence>
<keyword evidence="2" id="KW-0560">Oxidoreductase</keyword>
<gene>
    <name evidence="5" type="ORF">HA039_05860</name>
</gene>
<sequence>MSKVWFVTGSSRGLGRALVEAALRAGDQVVATARKPAQLDDLVVRYGERILPLELDVTDDDQVREAVQGGVKAFGRLDVVVNNAGYGDVASVEDVTPEDFRAQIDANFYGVVHVTKAVLPVLREQGSGHVFQVSSLGGRIGTPGLAAYQSAKWAVGGFSTVLAQEVAPLGIKITVLEPGGMRTDWAGSSMTVPPVSDPYRPTVGAFAEMIRNPDPEGAAAMAARAADPARVAEIVRDLAGREDAPLRLLLGRDAARYAQAAAEELAGADKAWRTLSESASDPVSA</sequence>
<dbReference type="Proteomes" id="UP000501179">
    <property type="component" value="Chromosome"/>
</dbReference>
<dbReference type="SMART" id="SM00822">
    <property type="entry name" value="PKS_KR"/>
    <property type="match status" value="1"/>
</dbReference>
<dbReference type="PANTHER" id="PTHR43976:SF16">
    <property type="entry name" value="SHORT-CHAIN DEHYDROGENASE_REDUCTASE FAMILY PROTEIN"/>
    <property type="match status" value="1"/>
</dbReference>
<dbReference type="InterPro" id="IPR002347">
    <property type="entry name" value="SDR_fam"/>
</dbReference>
<organism evidence="5 6">
    <name type="scientific">Streptomyces liangshanensis</name>
    <dbReference type="NCBI Taxonomy" id="2717324"/>
    <lineage>
        <taxon>Bacteria</taxon>
        <taxon>Bacillati</taxon>
        <taxon>Actinomycetota</taxon>
        <taxon>Actinomycetes</taxon>
        <taxon>Kitasatosporales</taxon>
        <taxon>Streptomycetaceae</taxon>
        <taxon>Streptomyces</taxon>
    </lineage>
</organism>
<dbReference type="PRINTS" id="PR00080">
    <property type="entry name" value="SDRFAMILY"/>
</dbReference>
<evidence type="ECO:0000256" key="1">
    <source>
        <dbReference type="ARBA" id="ARBA00006484"/>
    </source>
</evidence>
<dbReference type="RefSeq" id="WP_167024764.1">
    <property type="nucleotide sequence ID" value="NZ_CP050177.1"/>
</dbReference>
<dbReference type="AlphaFoldDB" id="A0A6G9GVC0"/>
<evidence type="ECO:0000313" key="5">
    <source>
        <dbReference type="EMBL" id="QIQ01877.1"/>
    </source>
</evidence>
<dbReference type="GO" id="GO:0016491">
    <property type="term" value="F:oxidoreductase activity"/>
    <property type="evidence" value="ECO:0007669"/>
    <property type="project" value="UniProtKB-KW"/>
</dbReference>
<proteinExistence type="inferred from homology"/>
<dbReference type="NCBIfam" id="NF006114">
    <property type="entry name" value="PRK08263.1"/>
    <property type="match status" value="1"/>
</dbReference>
<keyword evidence="6" id="KW-1185">Reference proteome</keyword>
<dbReference type="PANTHER" id="PTHR43976">
    <property type="entry name" value="SHORT CHAIN DEHYDROGENASE"/>
    <property type="match status" value="1"/>
</dbReference>
<feature type="domain" description="Ketoreductase" evidence="4">
    <location>
        <begin position="3"/>
        <end position="188"/>
    </location>
</feature>
<evidence type="ECO:0000256" key="2">
    <source>
        <dbReference type="ARBA" id="ARBA00023002"/>
    </source>
</evidence>
<dbReference type="PRINTS" id="PR00081">
    <property type="entry name" value="GDHRDH"/>
</dbReference>
<dbReference type="InterPro" id="IPR051911">
    <property type="entry name" value="SDR_oxidoreductase"/>
</dbReference>
<dbReference type="Pfam" id="PF00106">
    <property type="entry name" value="adh_short"/>
    <property type="match status" value="1"/>
</dbReference>
<protein>
    <submittedName>
        <fullName evidence="5">SDR family NAD(P)-dependent oxidoreductase</fullName>
    </submittedName>
</protein>
<dbReference type="InterPro" id="IPR057326">
    <property type="entry name" value="KR_dom"/>
</dbReference>
<dbReference type="Gene3D" id="3.40.50.720">
    <property type="entry name" value="NAD(P)-binding Rossmann-like Domain"/>
    <property type="match status" value="1"/>
</dbReference>
<dbReference type="InterPro" id="IPR036291">
    <property type="entry name" value="NAD(P)-bd_dom_sf"/>
</dbReference>
<reference evidence="5 6" key="1">
    <citation type="submission" date="2020-03" db="EMBL/GenBank/DDBJ databases">
        <title>A novel species.</title>
        <authorList>
            <person name="Gao J."/>
        </authorList>
    </citation>
    <scope>NUCLEOTIDE SEQUENCE [LARGE SCALE GENOMIC DNA]</scope>
    <source>
        <strain evidence="5 6">QMT-12</strain>
    </source>
</reference>